<evidence type="ECO:0000313" key="3">
    <source>
        <dbReference type="Proteomes" id="UP000298138"/>
    </source>
</evidence>
<evidence type="ECO:0000256" key="1">
    <source>
        <dbReference type="SAM" id="Phobius"/>
    </source>
</evidence>
<sequence>MTTMQCLPFPSYCFKCTGFGLCCLTVMILVITPDDSCHLPMSVRLSVCNYDLSKRDGEMDES</sequence>
<protein>
    <submittedName>
        <fullName evidence="2">Uncharacterized protein</fullName>
    </submittedName>
</protein>
<proteinExistence type="predicted"/>
<keyword evidence="1" id="KW-1133">Transmembrane helix</keyword>
<organism evidence="2 3">
    <name type="scientific">Ascodesmis nigricans</name>
    <dbReference type="NCBI Taxonomy" id="341454"/>
    <lineage>
        <taxon>Eukaryota</taxon>
        <taxon>Fungi</taxon>
        <taxon>Dikarya</taxon>
        <taxon>Ascomycota</taxon>
        <taxon>Pezizomycotina</taxon>
        <taxon>Pezizomycetes</taxon>
        <taxon>Pezizales</taxon>
        <taxon>Ascodesmidaceae</taxon>
        <taxon>Ascodesmis</taxon>
    </lineage>
</organism>
<keyword evidence="1" id="KW-0812">Transmembrane</keyword>
<dbReference type="EMBL" id="ML220159">
    <property type="protein sequence ID" value="TGZ77110.1"/>
    <property type="molecule type" value="Genomic_DNA"/>
</dbReference>
<evidence type="ECO:0000313" key="2">
    <source>
        <dbReference type="EMBL" id="TGZ77110.1"/>
    </source>
</evidence>
<reference evidence="2 3" key="1">
    <citation type="submission" date="2019-04" db="EMBL/GenBank/DDBJ databases">
        <title>Comparative genomics and transcriptomics to analyze fruiting body development in filamentous ascomycetes.</title>
        <authorList>
            <consortium name="DOE Joint Genome Institute"/>
            <person name="Lutkenhaus R."/>
            <person name="Traeger S."/>
            <person name="Breuer J."/>
            <person name="Kuo A."/>
            <person name="Lipzen A."/>
            <person name="Pangilinan J."/>
            <person name="Dilworth D."/>
            <person name="Sandor L."/>
            <person name="Poggeler S."/>
            <person name="Barry K."/>
            <person name="Grigoriev I.V."/>
            <person name="Nowrousian M."/>
        </authorList>
    </citation>
    <scope>NUCLEOTIDE SEQUENCE [LARGE SCALE GENOMIC DNA]</scope>
    <source>
        <strain evidence="2 3">CBS 389.68</strain>
    </source>
</reference>
<keyword evidence="3" id="KW-1185">Reference proteome</keyword>
<name>A0A4S2MJH0_9PEZI</name>
<dbReference type="AlphaFoldDB" id="A0A4S2MJH0"/>
<gene>
    <name evidence="2" type="ORF">EX30DRAFT_211335</name>
</gene>
<dbReference type="InParanoid" id="A0A4S2MJH0"/>
<feature type="transmembrane region" description="Helical" evidence="1">
    <location>
        <begin position="12"/>
        <end position="32"/>
    </location>
</feature>
<accession>A0A4S2MJH0</accession>
<dbReference type="Proteomes" id="UP000298138">
    <property type="component" value="Unassembled WGS sequence"/>
</dbReference>
<keyword evidence="1" id="KW-0472">Membrane</keyword>